<gene>
    <name evidence="2" type="ORF">A1O5_06178</name>
</gene>
<keyword evidence="1" id="KW-0732">Signal</keyword>
<reference evidence="2 3" key="1">
    <citation type="submission" date="2013-03" db="EMBL/GenBank/DDBJ databases">
        <title>The Genome Sequence of Cladophialophora psammophila CBS 110553.</title>
        <authorList>
            <consortium name="The Broad Institute Genomics Platform"/>
            <person name="Cuomo C."/>
            <person name="de Hoog S."/>
            <person name="Gorbushina A."/>
            <person name="Walker B."/>
            <person name="Young S.K."/>
            <person name="Zeng Q."/>
            <person name="Gargeya S."/>
            <person name="Fitzgerald M."/>
            <person name="Haas B."/>
            <person name="Abouelleil A."/>
            <person name="Allen A.W."/>
            <person name="Alvarado L."/>
            <person name="Arachchi H.M."/>
            <person name="Berlin A.M."/>
            <person name="Chapman S.B."/>
            <person name="Gainer-Dewar J."/>
            <person name="Goldberg J."/>
            <person name="Griggs A."/>
            <person name="Gujja S."/>
            <person name="Hansen M."/>
            <person name="Howarth C."/>
            <person name="Imamovic A."/>
            <person name="Ireland A."/>
            <person name="Larimer J."/>
            <person name="McCowan C."/>
            <person name="Murphy C."/>
            <person name="Pearson M."/>
            <person name="Poon T.W."/>
            <person name="Priest M."/>
            <person name="Roberts A."/>
            <person name="Saif S."/>
            <person name="Shea T."/>
            <person name="Sisk P."/>
            <person name="Sykes S."/>
            <person name="Wortman J."/>
            <person name="Nusbaum C."/>
            <person name="Birren B."/>
        </authorList>
    </citation>
    <scope>NUCLEOTIDE SEQUENCE [LARGE SCALE GENOMIC DNA]</scope>
    <source>
        <strain evidence="2 3">CBS 110553</strain>
    </source>
</reference>
<evidence type="ECO:0008006" key="4">
    <source>
        <dbReference type="Google" id="ProtNLM"/>
    </source>
</evidence>
<dbReference type="AlphaFoldDB" id="W9XLE0"/>
<dbReference type="RefSeq" id="XP_007744963.1">
    <property type="nucleotide sequence ID" value="XM_007746773.1"/>
</dbReference>
<proteinExistence type="predicted"/>
<keyword evidence="3" id="KW-1185">Reference proteome</keyword>
<organism evidence="2 3">
    <name type="scientific">Cladophialophora psammophila CBS 110553</name>
    <dbReference type="NCBI Taxonomy" id="1182543"/>
    <lineage>
        <taxon>Eukaryota</taxon>
        <taxon>Fungi</taxon>
        <taxon>Dikarya</taxon>
        <taxon>Ascomycota</taxon>
        <taxon>Pezizomycotina</taxon>
        <taxon>Eurotiomycetes</taxon>
        <taxon>Chaetothyriomycetidae</taxon>
        <taxon>Chaetothyriales</taxon>
        <taxon>Herpotrichiellaceae</taxon>
        <taxon>Cladophialophora</taxon>
    </lineage>
</organism>
<dbReference type="EMBL" id="AMGX01000008">
    <property type="protein sequence ID" value="EXJ71184.1"/>
    <property type="molecule type" value="Genomic_DNA"/>
</dbReference>
<dbReference type="STRING" id="1182543.W9XLE0"/>
<dbReference type="PANTHER" id="PTHR35186:SF4">
    <property type="entry name" value="PRION-INHIBITION AND PROPAGATION HELO DOMAIN-CONTAINING PROTEIN"/>
    <property type="match status" value="1"/>
</dbReference>
<evidence type="ECO:0000313" key="2">
    <source>
        <dbReference type="EMBL" id="EXJ71184.1"/>
    </source>
</evidence>
<dbReference type="PANTHER" id="PTHR35186">
    <property type="entry name" value="ANK_REP_REGION DOMAIN-CONTAINING PROTEIN"/>
    <property type="match status" value="1"/>
</dbReference>
<protein>
    <recommendedName>
        <fullName evidence="4">Fungal N-terminal domain-containing protein</fullName>
    </recommendedName>
</protein>
<dbReference type="OrthoDB" id="3565018at2759"/>
<evidence type="ECO:0000256" key="1">
    <source>
        <dbReference type="SAM" id="SignalP"/>
    </source>
</evidence>
<dbReference type="GeneID" id="19190890"/>
<accession>W9XLE0</accession>
<name>W9XLE0_9EURO</name>
<feature type="signal peptide" evidence="1">
    <location>
        <begin position="1"/>
        <end position="20"/>
    </location>
</feature>
<evidence type="ECO:0000313" key="3">
    <source>
        <dbReference type="Proteomes" id="UP000019471"/>
    </source>
</evidence>
<dbReference type="HOGENOM" id="CLU_089183_0_0_1"/>
<dbReference type="Proteomes" id="UP000019471">
    <property type="component" value="Unassembled WGS sequence"/>
</dbReference>
<sequence>MSGFEVAGLVLGAIPLLISGLEHYAEGVAVMKNMKQYDSVFADINSSFAVSIGIYTESCYNLLAPLSLPDAQMKTLLMEEDGEKMQKAWKDIDLQQNLTKRLGPHCKTYLSFVVNPPWVSKDGTVDENARNRFFSSAWVRIRGGFESNKCALLLQEIDRDISKIAQLTSLTAQVEPLRLIRKRRMKARVWANIRDSAQSLSELLCLRWPSLCSCQYSHRANMLLKAQGDDDADVDDENEQSHFELLLVFDQVAASAPPVPCRWQDVEIESSGLAQTA</sequence>
<comment type="caution">
    <text evidence="2">The sequence shown here is derived from an EMBL/GenBank/DDBJ whole genome shotgun (WGS) entry which is preliminary data.</text>
</comment>
<feature type="chain" id="PRO_5004932912" description="Fungal N-terminal domain-containing protein" evidence="1">
    <location>
        <begin position="21"/>
        <end position="277"/>
    </location>
</feature>